<dbReference type="PANTHER" id="PTHR24321">
    <property type="entry name" value="DEHYDROGENASES, SHORT CHAIN"/>
    <property type="match status" value="1"/>
</dbReference>
<organism evidence="3">
    <name type="scientific">Streptomyces sp. SID12501</name>
    <dbReference type="NCBI Taxonomy" id="2706042"/>
    <lineage>
        <taxon>Bacteria</taxon>
        <taxon>Bacillati</taxon>
        <taxon>Actinomycetota</taxon>
        <taxon>Actinomycetes</taxon>
        <taxon>Kitasatosporales</taxon>
        <taxon>Streptomycetaceae</taxon>
        <taxon>Streptomyces</taxon>
    </lineage>
</organism>
<gene>
    <name evidence="3" type="ORF">G3I71_33505</name>
</gene>
<sequence>MDSDKSQLLEGKTALITGASSGIGRAAAQVFSAHGAQVLLADIDPAGGKKTVELVERAGGRAHFITTDVRQPDEVAAMVEAAVTHFGRLDCAFNNAGIDGQIKPLADSSMENWQEVIGVNLTGVWLCMRAEIRQMSATGGAIVNTSSLAGLVGLGLGLSAYVAAKHGVVGLTRAAALECASQEIRVNAICPGVVRTPMLDDAIRLGALSEEQARAMQPLDRVGRPDEIGQAAAWLCSDHASFITGQALAADGGATAA</sequence>
<evidence type="ECO:0000256" key="2">
    <source>
        <dbReference type="ARBA" id="ARBA00023002"/>
    </source>
</evidence>
<dbReference type="NCBIfam" id="NF005559">
    <property type="entry name" value="PRK07231.1"/>
    <property type="match status" value="1"/>
</dbReference>
<dbReference type="FunFam" id="3.40.50.720:FF:000084">
    <property type="entry name" value="Short-chain dehydrogenase reductase"/>
    <property type="match status" value="1"/>
</dbReference>
<reference evidence="3" key="1">
    <citation type="submission" date="2020-01" db="EMBL/GenBank/DDBJ databases">
        <title>Insect and environment-associated Actinomycetes.</title>
        <authorList>
            <person name="Currrie C."/>
            <person name="Chevrette M."/>
            <person name="Carlson C."/>
            <person name="Stubbendieck R."/>
            <person name="Wendt-Pienkowski E."/>
        </authorList>
    </citation>
    <scope>NUCLEOTIDE SEQUENCE</scope>
    <source>
        <strain evidence="3">SID12501</strain>
    </source>
</reference>
<dbReference type="RefSeq" id="WP_164320590.1">
    <property type="nucleotide sequence ID" value="NZ_JAAGLU010000033.1"/>
</dbReference>
<comment type="caution">
    <text evidence="3">The sequence shown here is derived from an EMBL/GenBank/DDBJ whole genome shotgun (WGS) entry which is preliminary data.</text>
</comment>
<dbReference type="CDD" id="cd05233">
    <property type="entry name" value="SDR_c"/>
    <property type="match status" value="1"/>
</dbReference>
<dbReference type="InterPro" id="IPR020904">
    <property type="entry name" value="Sc_DH/Rdtase_CS"/>
</dbReference>
<protein>
    <submittedName>
        <fullName evidence="3">SDR family oxidoreductase</fullName>
    </submittedName>
</protein>
<dbReference type="Gene3D" id="3.40.50.720">
    <property type="entry name" value="NAD(P)-binding Rossmann-like Domain"/>
    <property type="match status" value="1"/>
</dbReference>
<dbReference type="InterPro" id="IPR002347">
    <property type="entry name" value="SDR_fam"/>
</dbReference>
<dbReference type="PANTHER" id="PTHR24321:SF8">
    <property type="entry name" value="ESTRADIOL 17-BETA-DEHYDROGENASE 8-RELATED"/>
    <property type="match status" value="1"/>
</dbReference>
<dbReference type="EMBL" id="JAAGLU010000033">
    <property type="protein sequence ID" value="NEC90605.1"/>
    <property type="molecule type" value="Genomic_DNA"/>
</dbReference>
<dbReference type="Pfam" id="PF13561">
    <property type="entry name" value="adh_short_C2"/>
    <property type="match status" value="1"/>
</dbReference>
<dbReference type="GO" id="GO:0016491">
    <property type="term" value="F:oxidoreductase activity"/>
    <property type="evidence" value="ECO:0007669"/>
    <property type="project" value="UniProtKB-KW"/>
</dbReference>
<dbReference type="SUPFAM" id="SSF51735">
    <property type="entry name" value="NAD(P)-binding Rossmann-fold domains"/>
    <property type="match status" value="1"/>
</dbReference>
<dbReference type="InterPro" id="IPR036291">
    <property type="entry name" value="NAD(P)-bd_dom_sf"/>
</dbReference>
<dbReference type="PRINTS" id="PR00081">
    <property type="entry name" value="GDHRDH"/>
</dbReference>
<keyword evidence="2" id="KW-0560">Oxidoreductase</keyword>
<accession>A0A6B3C1M4</accession>
<dbReference type="AlphaFoldDB" id="A0A6B3C1M4"/>
<evidence type="ECO:0000256" key="1">
    <source>
        <dbReference type="ARBA" id="ARBA00006484"/>
    </source>
</evidence>
<proteinExistence type="inferred from homology"/>
<evidence type="ECO:0000313" key="3">
    <source>
        <dbReference type="EMBL" id="NEC90605.1"/>
    </source>
</evidence>
<dbReference type="PROSITE" id="PS00061">
    <property type="entry name" value="ADH_SHORT"/>
    <property type="match status" value="1"/>
</dbReference>
<comment type="similarity">
    <text evidence="1">Belongs to the short-chain dehydrogenases/reductases (SDR) family.</text>
</comment>
<dbReference type="PRINTS" id="PR00080">
    <property type="entry name" value="SDRFAMILY"/>
</dbReference>
<name>A0A6B3C1M4_9ACTN</name>